<evidence type="ECO:0000256" key="2">
    <source>
        <dbReference type="ARBA" id="ARBA00007970"/>
    </source>
</evidence>
<keyword evidence="5" id="KW-0028">Amino-acid biosynthesis</keyword>
<dbReference type="InterPro" id="IPR015421">
    <property type="entry name" value="PyrdxlP-dep_Trfase_major"/>
</dbReference>
<gene>
    <name evidence="11" type="primary">hisC2_1</name>
    <name evidence="11" type="ORF">LAL4801_00887</name>
</gene>
<evidence type="ECO:0000259" key="10">
    <source>
        <dbReference type="Pfam" id="PF00155"/>
    </source>
</evidence>
<dbReference type="PANTHER" id="PTHR43643:SF6">
    <property type="entry name" value="HISTIDINOL-PHOSPHATE AMINOTRANSFERASE"/>
    <property type="match status" value="1"/>
</dbReference>
<protein>
    <recommendedName>
        <fullName evidence="3">histidinol-phosphate transaminase</fullName>
        <ecNumber evidence="3">2.6.1.9</ecNumber>
    </recommendedName>
</protein>
<comment type="similarity">
    <text evidence="2">Belongs to the class-II pyridoxal-phosphate-dependent aminotransferase family. Histidinol-phosphate aminotransferase subfamily.</text>
</comment>
<dbReference type="GO" id="GO:0030170">
    <property type="term" value="F:pyridoxal phosphate binding"/>
    <property type="evidence" value="ECO:0007669"/>
    <property type="project" value="InterPro"/>
</dbReference>
<organism evidence="11 12">
    <name type="scientific">Roseibium aggregatum</name>
    <dbReference type="NCBI Taxonomy" id="187304"/>
    <lineage>
        <taxon>Bacteria</taxon>
        <taxon>Pseudomonadati</taxon>
        <taxon>Pseudomonadota</taxon>
        <taxon>Alphaproteobacteria</taxon>
        <taxon>Hyphomicrobiales</taxon>
        <taxon>Stappiaceae</taxon>
        <taxon>Roseibium</taxon>
    </lineage>
</organism>
<evidence type="ECO:0000313" key="11">
    <source>
        <dbReference type="EMBL" id="CTQ42459.1"/>
    </source>
</evidence>
<dbReference type="GO" id="GO:0000105">
    <property type="term" value="P:L-histidine biosynthetic process"/>
    <property type="evidence" value="ECO:0007669"/>
    <property type="project" value="UniProtKB-KW"/>
</dbReference>
<keyword evidence="8" id="KW-0368">Histidine biosynthesis</keyword>
<accession>A0A0M6Y0U6</accession>
<dbReference type="OrthoDB" id="9809616at2"/>
<keyword evidence="6 11" id="KW-0808">Transferase</keyword>
<dbReference type="EMBL" id="CXST01000001">
    <property type="protein sequence ID" value="CTQ42459.1"/>
    <property type="molecule type" value="Genomic_DNA"/>
</dbReference>
<evidence type="ECO:0000256" key="9">
    <source>
        <dbReference type="ARBA" id="ARBA00047481"/>
    </source>
</evidence>
<dbReference type="EC" id="2.6.1.9" evidence="3"/>
<evidence type="ECO:0000256" key="5">
    <source>
        <dbReference type="ARBA" id="ARBA00022605"/>
    </source>
</evidence>
<name>A0A0M6Y0U6_9HYPH</name>
<dbReference type="Pfam" id="PF00155">
    <property type="entry name" value="Aminotran_1_2"/>
    <property type="match status" value="1"/>
</dbReference>
<dbReference type="InterPro" id="IPR015424">
    <property type="entry name" value="PyrdxlP-dep_Trfase"/>
</dbReference>
<evidence type="ECO:0000256" key="6">
    <source>
        <dbReference type="ARBA" id="ARBA00022679"/>
    </source>
</evidence>
<evidence type="ECO:0000256" key="1">
    <source>
        <dbReference type="ARBA" id="ARBA00005011"/>
    </source>
</evidence>
<dbReference type="InterPro" id="IPR015422">
    <property type="entry name" value="PyrdxlP-dep_Trfase_small"/>
</dbReference>
<evidence type="ECO:0000256" key="3">
    <source>
        <dbReference type="ARBA" id="ARBA00012748"/>
    </source>
</evidence>
<dbReference type="AlphaFoldDB" id="A0A0M6Y0U6"/>
<reference evidence="12" key="1">
    <citation type="submission" date="2015-07" db="EMBL/GenBank/DDBJ databases">
        <authorList>
            <person name="Rodrigo-Torres Lidia"/>
            <person name="Arahal R.David."/>
        </authorList>
    </citation>
    <scope>NUCLEOTIDE SEQUENCE [LARGE SCALE GENOMIC DNA]</scope>
    <source>
        <strain evidence="12">CECT 4801</strain>
    </source>
</reference>
<dbReference type="STRING" id="187304.B0E33_25715"/>
<dbReference type="RefSeq" id="WP_055654485.1">
    <property type="nucleotide sequence ID" value="NZ_CXST01000001.1"/>
</dbReference>
<dbReference type="Proteomes" id="UP000048926">
    <property type="component" value="Unassembled WGS sequence"/>
</dbReference>
<feature type="domain" description="Aminotransferase class I/classII large" evidence="10">
    <location>
        <begin position="133"/>
        <end position="273"/>
    </location>
</feature>
<proteinExistence type="inferred from homology"/>
<dbReference type="GO" id="GO:0004400">
    <property type="term" value="F:histidinol-phosphate transaminase activity"/>
    <property type="evidence" value="ECO:0007669"/>
    <property type="project" value="UniProtKB-EC"/>
</dbReference>
<dbReference type="Gene3D" id="3.90.1150.10">
    <property type="entry name" value="Aspartate Aminotransferase, domain 1"/>
    <property type="match status" value="1"/>
</dbReference>
<dbReference type="InterPro" id="IPR004839">
    <property type="entry name" value="Aminotransferase_I/II_large"/>
</dbReference>
<keyword evidence="12" id="KW-1185">Reference proteome</keyword>
<keyword evidence="7" id="KW-0663">Pyridoxal phosphate</keyword>
<evidence type="ECO:0000256" key="4">
    <source>
        <dbReference type="ARBA" id="ARBA00022576"/>
    </source>
</evidence>
<dbReference type="PANTHER" id="PTHR43643">
    <property type="entry name" value="HISTIDINOL-PHOSPHATE AMINOTRANSFERASE 2"/>
    <property type="match status" value="1"/>
</dbReference>
<evidence type="ECO:0000313" key="12">
    <source>
        <dbReference type="Proteomes" id="UP000048926"/>
    </source>
</evidence>
<evidence type="ECO:0000256" key="7">
    <source>
        <dbReference type="ARBA" id="ARBA00022898"/>
    </source>
</evidence>
<sequence>MNQFCPASNRLKHPRTAAPFRLDHILKERQDLFRWPKTFEADIHAITAHIGEAASAGVLAGIETDLQEKAERAARTALGLSDGVSAVFGHSIIQLLEQVLITRSENHPVSTLNRDFFLFDKTLMKLGIAQEKFPTLDELIRKSPSHHTVLLSAPNNPTTQDLSPCELESLVSAREGLVLLDEVYVLFSKAPEHRLAFLKKHPNLVLLRGTSKSGLAGIGLGYMLCCETTAVEFLQSRVSSMISAIQAAMAIRLFGKYDELRRMAARLAGMRDNTGRRIAQETRCHPVSGSCDFLLIRTGRSDCSEIVRTMNDSGIPALAYQRLPGYEDVVKLFPAAFERGDDIVRILSS</sequence>
<comment type="catalytic activity">
    <reaction evidence="9">
        <text>L-histidinol phosphate + 2-oxoglutarate = 3-(imidazol-4-yl)-2-oxopropyl phosphate + L-glutamate</text>
        <dbReference type="Rhea" id="RHEA:23744"/>
        <dbReference type="ChEBI" id="CHEBI:16810"/>
        <dbReference type="ChEBI" id="CHEBI:29985"/>
        <dbReference type="ChEBI" id="CHEBI:57766"/>
        <dbReference type="ChEBI" id="CHEBI:57980"/>
        <dbReference type="EC" id="2.6.1.9"/>
    </reaction>
</comment>
<dbReference type="Gene3D" id="3.40.640.10">
    <property type="entry name" value="Type I PLP-dependent aspartate aminotransferase-like (Major domain)"/>
    <property type="match status" value="1"/>
</dbReference>
<dbReference type="SUPFAM" id="SSF53383">
    <property type="entry name" value="PLP-dependent transferases"/>
    <property type="match status" value="1"/>
</dbReference>
<comment type="pathway">
    <text evidence="1">Amino-acid biosynthesis; L-histidine biosynthesis; L-histidine from 5-phospho-alpha-D-ribose 1-diphosphate: step 7/9.</text>
</comment>
<dbReference type="InterPro" id="IPR050106">
    <property type="entry name" value="HistidinolP_aminotransfase"/>
</dbReference>
<keyword evidence="4 11" id="KW-0032">Aminotransferase</keyword>
<evidence type="ECO:0000256" key="8">
    <source>
        <dbReference type="ARBA" id="ARBA00023102"/>
    </source>
</evidence>